<evidence type="ECO:0000313" key="4">
    <source>
        <dbReference type="EMBL" id="MDW5593066.1"/>
    </source>
</evidence>
<dbReference type="PANTHER" id="PTHR11365:SF23">
    <property type="entry name" value="HYPOTHETICAL 5-OXOPROLINASE (EUROFUNG)-RELATED"/>
    <property type="match status" value="1"/>
</dbReference>
<name>A0ABU4HID6_9ACTN</name>
<dbReference type="InterPro" id="IPR049517">
    <property type="entry name" value="ACX-like_C"/>
</dbReference>
<accession>A0ABU4HID6</accession>
<dbReference type="InterPro" id="IPR008040">
    <property type="entry name" value="Hydant_A_N"/>
</dbReference>
<evidence type="ECO:0000259" key="3">
    <source>
        <dbReference type="Pfam" id="PF19278"/>
    </source>
</evidence>
<dbReference type="InterPro" id="IPR045079">
    <property type="entry name" value="Oxoprolinase-like"/>
</dbReference>
<dbReference type="Pfam" id="PF19278">
    <property type="entry name" value="Hydant_A_C"/>
    <property type="match status" value="1"/>
</dbReference>
<proteinExistence type="predicted"/>
<dbReference type="RefSeq" id="WP_318595329.1">
    <property type="nucleotide sequence ID" value="NZ_JAWSTH010000002.1"/>
</dbReference>
<evidence type="ECO:0000313" key="5">
    <source>
        <dbReference type="Proteomes" id="UP001284601"/>
    </source>
</evidence>
<organism evidence="4 5">
    <name type="scientific">Conexibacter stalactiti</name>
    <dbReference type="NCBI Taxonomy" id="1940611"/>
    <lineage>
        <taxon>Bacteria</taxon>
        <taxon>Bacillati</taxon>
        <taxon>Actinomycetota</taxon>
        <taxon>Thermoleophilia</taxon>
        <taxon>Solirubrobacterales</taxon>
        <taxon>Conexibacteraceae</taxon>
        <taxon>Conexibacter</taxon>
    </lineage>
</organism>
<feature type="domain" description="Hydantoinase/oxoprolinase N-terminal" evidence="2">
    <location>
        <begin position="4"/>
        <end position="185"/>
    </location>
</feature>
<dbReference type="InterPro" id="IPR002821">
    <property type="entry name" value="Hydantoinase_A"/>
</dbReference>
<reference evidence="5" key="1">
    <citation type="submission" date="2023-07" db="EMBL/GenBank/DDBJ databases">
        <title>Conexibacter stalactiti sp. nov., isolated from stalactites in a lava cave and emended description of the genus Conexibacter.</title>
        <authorList>
            <person name="Lee S.D."/>
        </authorList>
    </citation>
    <scope>NUCLEOTIDE SEQUENCE [LARGE SCALE GENOMIC DNA]</scope>
    <source>
        <strain evidence="5">KCTC 39840</strain>
    </source>
</reference>
<dbReference type="Pfam" id="PF05378">
    <property type="entry name" value="Hydant_A_N"/>
    <property type="match status" value="1"/>
</dbReference>
<protein>
    <submittedName>
        <fullName evidence="4">Hydantoinase/oxoprolinase family protein</fullName>
    </submittedName>
</protein>
<reference evidence="4 5" key="2">
    <citation type="submission" date="2023-10" db="EMBL/GenBank/DDBJ databases">
        <authorList>
            <person name="Han X.F."/>
        </authorList>
    </citation>
    <scope>NUCLEOTIDE SEQUENCE [LARGE SCALE GENOMIC DNA]</scope>
    <source>
        <strain evidence="4 5">KCTC 39840</strain>
    </source>
</reference>
<dbReference type="EMBL" id="JAWSTH010000002">
    <property type="protein sequence ID" value="MDW5593066.1"/>
    <property type="molecule type" value="Genomic_DNA"/>
</dbReference>
<feature type="domain" description="Acetophenone carboxylase-like C-terminal" evidence="3">
    <location>
        <begin position="525"/>
        <end position="696"/>
    </location>
</feature>
<keyword evidence="5" id="KW-1185">Reference proteome</keyword>
<dbReference type="Proteomes" id="UP001284601">
    <property type="component" value="Unassembled WGS sequence"/>
</dbReference>
<evidence type="ECO:0000259" key="1">
    <source>
        <dbReference type="Pfam" id="PF01968"/>
    </source>
</evidence>
<feature type="domain" description="Hydantoinase A/oxoprolinase" evidence="1">
    <location>
        <begin position="206"/>
        <end position="509"/>
    </location>
</feature>
<sequence>MGYRIGIDIGGTFTDFVVIGDDGKVTLWKQDSTPNQPEVAIEKGLGAIAEQLGVPLRGLLRASEAFVHGSTIATNTLIVRDGGPVGLVCTEGFRDVVYFRDGYKPQRFNVHLPRPIDFVDRYLRVGASERIDYTGRVVKPLDEDSVRVATARFRAAGVKAVAVALLWSVVNGAHEDRVAEIVREEMPGIDVICSKDVLGETREWQRTSATVLSAYVRPKIGDYLTRLEAFLADNQLAPRAQYIQINGGCATIEEIMKRPVNILHSGPAAAPAAALYHAGTTLARQTRNGGGHERDALGGGNLITVDMGGTSFDVSLIRDGRPVMSREIQVEFQPIGVAGVEVESIGAGGGSIAWIDSGGALRVGPQSAGATPGPVCYDGGGTEPTVTDANVVLGYLAPDAFLGGRRQLREDLSREAVATRIAEKLGLDVEHAAAGIIEVVNTHMVGGIRTVSVERGIDPRGYLLVAGGGAGGLHAARLARRLGMRHVLIPPEASTFCAFGMTVTDVRHDHIAPLHALSSNVDLSRIDQLFAGLEGEARQRLLDDGFRPEQIVLERMVDARYRKQVHELTIPIPSAKRYGAADLDAIVASFHRTHASHFTYALEDVPVEFLHWRVTAIALTPEIVRTSTIESAVDPMLAAAAARVGTRQAYFPEFEEMVETPVYSAPALVSGAMIEGHAIIQSPTTTIVINPGDRLSVLEGDRLLVEVA</sequence>
<dbReference type="SUPFAM" id="SSF53067">
    <property type="entry name" value="Actin-like ATPase domain"/>
    <property type="match status" value="1"/>
</dbReference>
<dbReference type="InterPro" id="IPR043129">
    <property type="entry name" value="ATPase_NBD"/>
</dbReference>
<comment type="caution">
    <text evidence="4">The sequence shown here is derived from an EMBL/GenBank/DDBJ whole genome shotgun (WGS) entry which is preliminary data.</text>
</comment>
<evidence type="ECO:0000259" key="2">
    <source>
        <dbReference type="Pfam" id="PF05378"/>
    </source>
</evidence>
<gene>
    <name evidence="4" type="ORF">R7226_01865</name>
</gene>
<dbReference type="Pfam" id="PF01968">
    <property type="entry name" value="Hydantoinase_A"/>
    <property type="match status" value="1"/>
</dbReference>
<dbReference type="PANTHER" id="PTHR11365">
    <property type="entry name" value="5-OXOPROLINASE RELATED"/>
    <property type="match status" value="1"/>
</dbReference>